<protein>
    <submittedName>
        <fullName evidence="1">Uncharacterized protein</fullName>
    </submittedName>
</protein>
<name>A0A0B2UIM3_9MICR</name>
<proteinExistence type="predicted"/>
<keyword evidence="2" id="KW-1185">Reference proteome</keyword>
<accession>A0A0B2UIM3</accession>
<comment type="caution">
    <text evidence="1">The sequence shown here is derived from an EMBL/GenBank/DDBJ whole genome shotgun (WGS) entry which is preliminary data.</text>
</comment>
<evidence type="ECO:0000313" key="2">
    <source>
        <dbReference type="Proteomes" id="UP000031056"/>
    </source>
</evidence>
<organism evidence="1 2">
    <name type="scientific">Ordospora colligata OC4</name>
    <dbReference type="NCBI Taxonomy" id="1354746"/>
    <lineage>
        <taxon>Eukaryota</taxon>
        <taxon>Fungi</taxon>
        <taxon>Fungi incertae sedis</taxon>
        <taxon>Microsporidia</taxon>
        <taxon>Ordosporidae</taxon>
        <taxon>Ordospora</taxon>
    </lineage>
</organism>
<dbReference type="InParanoid" id="A0A0B2UIM3"/>
<dbReference type="Proteomes" id="UP000031056">
    <property type="component" value="Unassembled WGS sequence"/>
</dbReference>
<dbReference type="VEuPathDB" id="MicrosporidiaDB:M896_090120"/>
<dbReference type="EMBL" id="JOKQ01000009">
    <property type="protein sequence ID" value="KHN69089.1"/>
    <property type="molecule type" value="Genomic_DNA"/>
</dbReference>
<dbReference type="HOGENOM" id="CLU_540895_0_0_1"/>
<dbReference type="GeneID" id="26262226"/>
<dbReference type="RefSeq" id="XP_014563131.1">
    <property type="nucleotide sequence ID" value="XM_014707645.1"/>
</dbReference>
<sequence length="467" mass="54262">MFFKRHAEPVNRCIEEELDILSNRLNDSIYYEDRLDALNEILKASRTHPVEVGICALQSVINSMREMEDVSIHIEVIKNTLECRSRMEFIDIIVSNHSSLGAICSCIQENKEEENIYDLLYELSISEAFPKCMPKIPNAAYYCVHMVKKKKTELISRLIECDVNFKKELTFAEVFENTLEVLRNGFSKEMMALLVHLLKDCTFNQNYFNELNWDAILKYRATHQNETDQVLSSLIDLKNPDFPRIQCSVHKRIEMQSLVNACEWRLIYLIIKDNAQYTQEALSLISSENIANACNQKAFTRRNDAYLLADYLLMHDSFDLPEHDSYRIYTLKCFHGRQLSLESIASKMISEIDMLDRIDECSVLDLLVFVIFNFQASWADKITIKLVEIFNDYTRPNIHRSLCLIALMMLDTPIDSIGVNQYAAAHILRETRLQLCSLSQHPELYMTDHMVDTLIDNVNDLILTKCT</sequence>
<reference evidence="1 2" key="1">
    <citation type="journal article" date="2014" name="MBio">
        <title>The Ordospora colligata genome; evolution of extreme reduction in microsporidia and host-to-parasite horizontal gene transfer.</title>
        <authorList>
            <person name="Pombert J.-F."/>
            <person name="Haag K.L."/>
            <person name="Beidas S."/>
            <person name="Ebert D."/>
            <person name="Keeling P.J."/>
        </authorList>
    </citation>
    <scope>NUCLEOTIDE SEQUENCE [LARGE SCALE GENOMIC DNA]</scope>
    <source>
        <strain evidence="1 2">OC4</strain>
    </source>
</reference>
<evidence type="ECO:0000313" key="1">
    <source>
        <dbReference type="EMBL" id="KHN69089.1"/>
    </source>
</evidence>
<dbReference type="OrthoDB" id="2189189at2759"/>
<dbReference type="AlphaFoldDB" id="A0A0B2UIM3"/>
<dbReference type="STRING" id="1354746.A0A0B2UIM3"/>
<gene>
    <name evidence="1" type="ORF">M896_090120</name>
</gene>